<dbReference type="Gene3D" id="3.40.430.10">
    <property type="entry name" value="Dihydrofolate Reductase, subunit A"/>
    <property type="match status" value="1"/>
</dbReference>
<dbReference type="InterPro" id="IPR024072">
    <property type="entry name" value="DHFR-like_dom_sf"/>
</dbReference>
<dbReference type="Pfam" id="PF00186">
    <property type="entry name" value="DHFR_1"/>
    <property type="match status" value="1"/>
</dbReference>
<dbReference type="InterPro" id="IPR001796">
    <property type="entry name" value="DHFR_dom"/>
</dbReference>
<proteinExistence type="predicted"/>
<dbReference type="Proteomes" id="UP000203794">
    <property type="component" value="Segment"/>
</dbReference>
<accession>A0A0A8J8R8</accession>
<dbReference type="GeneID" id="26639515"/>
<evidence type="ECO:0000313" key="3">
    <source>
        <dbReference type="Proteomes" id="UP000203794"/>
    </source>
</evidence>
<dbReference type="KEGG" id="vg:26639515"/>
<keyword evidence="3" id="KW-1185">Reference proteome</keyword>
<dbReference type="GO" id="GO:0046654">
    <property type="term" value="P:tetrahydrofolate biosynthetic process"/>
    <property type="evidence" value="ECO:0007669"/>
    <property type="project" value="InterPro"/>
</dbReference>
<feature type="domain" description="DHFR" evidence="1">
    <location>
        <begin position="7"/>
        <end position="146"/>
    </location>
</feature>
<dbReference type="EMBL" id="AP014693">
    <property type="protein sequence ID" value="BAQ02602.1"/>
    <property type="molecule type" value="Genomic_DNA"/>
</dbReference>
<dbReference type="GO" id="GO:0004146">
    <property type="term" value="F:dihydrofolate reductase activity"/>
    <property type="evidence" value="ECO:0007669"/>
    <property type="project" value="InterPro"/>
</dbReference>
<evidence type="ECO:0000259" key="1">
    <source>
        <dbReference type="Pfam" id="PF00186"/>
    </source>
</evidence>
<dbReference type="OrthoDB" id="9577at10239"/>
<dbReference type="SUPFAM" id="SSF53597">
    <property type="entry name" value="Dihydrofolate reductase-like"/>
    <property type="match status" value="1"/>
</dbReference>
<name>A0A0A8J8R8_9CAUD</name>
<sequence length="203" mass="23154">MDITLTALIYNNLVIGGKNERPDFVGQHASYIGDLRHRVVVIGRKTYEAMNEAKLGKRTLVLSRNHEYYSEGATTVLDPAAAIMIASDMGESELVVFGGAQTFHAYMPWASKICVTQFKRDREGEMKFPKFPCHWHAPVWDSQTLDEDGVVLQSLTYRRWPDGVYPDETPEEKAMTAVLNASHRRLGWRPLLTQELRDQQRSE</sequence>
<protein>
    <recommendedName>
        <fullName evidence="1">DHFR domain-containing protein</fullName>
    </recommendedName>
</protein>
<reference evidence="2 3" key="1">
    <citation type="submission" date="2014-12" db="EMBL/GenBank/DDBJ databases">
        <title>Genome analysis of a novel jumbo phage RSL2 infecting the phytopathogen Ralstonia solanacearum.</title>
        <authorList>
            <person name="Kawasaki T."/>
            <person name="Fujie M."/>
            <person name="Chatchawankanphanich O."/>
            <person name="Ogata H."/>
            <person name="Yamada T."/>
        </authorList>
    </citation>
    <scope>NUCLEOTIDE SEQUENCE [LARGE SCALE GENOMIC DNA]</scope>
    <source>
        <strain evidence="2 3">RSL2</strain>
    </source>
</reference>
<evidence type="ECO:0000313" key="2">
    <source>
        <dbReference type="EMBL" id="BAQ02602.1"/>
    </source>
</evidence>
<dbReference type="RefSeq" id="YP_009212923.1">
    <property type="nucleotide sequence ID" value="NC_028950.1"/>
</dbReference>
<organism evidence="2 3">
    <name type="scientific">Ralstonia phage RSL2</name>
    <dbReference type="NCBI Taxonomy" id="1585840"/>
    <lineage>
        <taxon>Viruses</taxon>
        <taxon>Duplodnaviria</taxon>
        <taxon>Heunggongvirae</taxon>
        <taxon>Uroviricota</taxon>
        <taxon>Caudoviricetes</taxon>
        <taxon>Chimalliviridae</taxon>
        <taxon>Chiangmaivirus</taxon>
        <taxon>Chiangmaivirus RSL2</taxon>
    </lineage>
</organism>